<dbReference type="Proteomes" id="UP001558652">
    <property type="component" value="Unassembled WGS sequence"/>
</dbReference>
<dbReference type="Gene3D" id="3.40.50.300">
    <property type="entry name" value="P-loop containing nucleotide triphosphate hydrolases"/>
    <property type="match status" value="1"/>
</dbReference>
<evidence type="ECO:0000256" key="4">
    <source>
        <dbReference type="PROSITE-ProRule" id="PRU00091"/>
    </source>
</evidence>
<protein>
    <recommendedName>
        <fullName evidence="6">FYVE-type domain-containing protein</fullName>
    </recommendedName>
</protein>
<dbReference type="EMBL" id="JBFDAA010000006">
    <property type="protein sequence ID" value="KAL1131288.1"/>
    <property type="molecule type" value="Genomic_DNA"/>
</dbReference>
<dbReference type="InterPro" id="IPR000306">
    <property type="entry name" value="Znf_FYVE"/>
</dbReference>
<dbReference type="PANTHER" id="PTHR46624">
    <property type="entry name" value="AGAP002036-PA"/>
    <property type="match status" value="1"/>
</dbReference>
<dbReference type="PROSITE" id="PS50178">
    <property type="entry name" value="ZF_FYVE"/>
    <property type="match status" value="2"/>
</dbReference>
<comment type="caution">
    <text evidence="7">The sequence shown here is derived from an EMBL/GenBank/DDBJ whole genome shotgun (WGS) entry which is preliminary data.</text>
</comment>
<keyword evidence="8" id="KW-1185">Reference proteome</keyword>
<accession>A0ABD0Z5D1</accession>
<dbReference type="InterPro" id="IPR013083">
    <property type="entry name" value="Znf_RING/FYVE/PHD"/>
</dbReference>
<evidence type="ECO:0000256" key="3">
    <source>
        <dbReference type="ARBA" id="ARBA00022833"/>
    </source>
</evidence>
<feature type="domain" description="FYVE-type" evidence="6">
    <location>
        <begin position="500"/>
        <end position="560"/>
    </location>
</feature>
<feature type="compositionally biased region" description="Polar residues" evidence="5">
    <location>
        <begin position="1"/>
        <end position="11"/>
    </location>
</feature>
<keyword evidence="1" id="KW-0479">Metal-binding</keyword>
<dbReference type="SUPFAM" id="SSF52540">
    <property type="entry name" value="P-loop containing nucleoside triphosphate hydrolases"/>
    <property type="match status" value="1"/>
</dbReference>
<dbReference type="Pfam" id="PF01363">
    <property type="entry name" value="FYVE"/>
    <property type="match status" value="2"/>
</dbReference>
<dbReference type="AlphaFoldDB" id="A0ABD0Z5D1"/>
<evidence type="ECO:0000313" key="8">
    <source>
        <dbReference type="Proteomes" id="UP001558652"/>
    </source>
</evidence>
<dbReference type="GO" id="GO:0008270">
    <property type="term" value="F:zinc ion binding"/>
    <property type="evidence" value="ECO:0007669"/>
    <property type="project" value="UniProtKB-KW"/>
</dbReference>
<dbReference type="InterPro" id="IPR011011">
    <property type="entry name" value="Znf_FYVE_PHD"/>
</dbReference>
<dbReference type="Gene3D" id="3.30.40.10">
    <property type="entry name" value="Zinc/RING finger domain, C3HC4 (zinc finger)"/>
    <property type="match status" value="2"/>
</dbReference>
<sequence length="677" mass="75285">MESMDCNSIESYRTDEDSKRNLPSMPDITLTSEFTSLKLGAAESDENLPRSFLLIDGKEYLKVSCSENFVAKLGCSRIGDPMQAGNRVKVVSIFGNTGDGKSHTMNHTFFEGEEVFHTSDEQESCTLGVWAAYDQNLKVICLDTEGLLGSTCSEKQRTRLLLKVLAVSDVVIYRTRSERLHRDMFTFLGWASRAFNQHFQSALQSKRGPGGRQSGCELGPAVIIFHETRHTRPLLLCGINSAEDILRSRFNDLKLDIEAFSSLRYVGIQTLEPPTNYDQLRKALITELTNTTVRSPRDPAIVYTTLKLLNDRFSGEMCEQTNLFPDEYFTCPGVCLSCSARCQYSMGHLTSSAQPHFSSKKCRYQHQYENIVYICKQCYKNGDEVIVTPRYGTSTEGSWFGLAKYAWSGYVIECPNCGEIYRSRQYWYGNSPPDVAAVRTDIHHVWPGVRNGQNSQNSAQRVLDSMNYLTEAVVSVSAQPTKLLGSWVADQVAPKYWRPNCDIKSCSVCSEVFVSGMTKHHCRACGEGVCEKCSNNSRPVPDKGWDYPVRVCDICFEPNASAPLGLEDVEITARKVSEAVVNTITSVASILEYPKSVIKESARPSYWVPDSEARECCVCSSAFSQMSGSVSGKPALHHCRDCGGAVCPECSTSRLPVPHRGWSSPVRVCDGCAKKSS</sequence>
<evidence type="ECO:0000256" key="5">
    <source>
        <dbReference type="SAM" id="MobiDB-lite"/>
    </source>
</evidence>
<dbReference type="PANTHER" id="PTHR46624:SF4">
    <property type="entry name" value="FYVE-TYPE DOMAIN-CONTAINING PROTEIN"/>
    <property type="match status" value="1"/>
</dbReference>
<evidence type="ECO:0000259" key="6">
    <source>
        <dbReference type="PROSITE" id="PS50178"/>
    </source>
</evidence>
<dbReference type="InterPro" id="IPR027417">
    <property type="entry name" value="P-loop_NTPase"/>
</dbReference>
<evidence type="ECO:0000256" key="2">
    <source>
        <dbReference type="ARBA" id="ARBA00022771"/>
    </source>
</evidence>
<keyword evidence="2 4" id="KW-0863">Zinc-finger</keyword>
<dbReference type="InterPro" id="IPR017455">
    <property type="entry name" value="Znf_FYVE-rel"/>
</dbReference>
<proteinExistence type="predicted"/>
<organism evidence="7 8">
    <name type="scientific">Ranatra chinensis</name>
    <dbReference type="NCBI Taxonomy" id="642074"/>
    <lineage>
        <taxon>Eukaryota</taxon>
        <taxon>Metazoa</taxon>
        <taxon>Ecdysozoa</taxon>
        <taxon>Arthropoda</taxon>
        <taxon>Hexapoda</taxon>
        <taxon>Insecta</taxon>
        <taxon>Pterygota</taxon>
        <taxon>Neoptera</taxon>
        <taxon>Paraneoptera</taxon>
        <taxon>Hemiptera</taxon>
        <taxon>Heteroptera</taxon>
        <taxon>Panheteroptera</taxon>
        <taxon>Nepomorpha</taxon>
        <taxon>Nepidae</taxon>
        <taxon>Ranatrinae</taxon>
        <taxon>Ranatra</taxon>
    </lineage>
</organism>
<feature type="region of interest" description="Disordered" evidence="5">
    <location>
        <begin position="1"/>
        <end position="25"/>
    </location>
</feature>
<dbReference type="InterPro" id="IPR042427">
    <property type="entry name" value="ZFYV1"/>
</dbReference>
<evidence type="ECO:0000256" key="1">
    <source>
        <dbReference type="ARBA" id="ARBA00022723"/>
    </source>
</evidence>
<gene>
    <name evidence="7" type="ORF">AAG570_010906</name>
</gene>
<name>A0ABD0Z5D1_9HEMI</name>
<reference evidence="7 8" key="1">
    <citation type="submission" date="2024-07" db="EMBL/GenBank/DDBJ databases">
        <title>Chromosome-level genome assembly of the water stick insect Ranatra chinensis (Heteroptera: Nepidae).</title>
        <authorList>
            <person name="Liu X."/>
        </authorList>
    </citation>
    <scope>NUCLEOTIDE SEQUENCE [LARGE SCALE GENOMIC DNA]</scope>
    <source>
        <strain evidence="7">Cailab_2021Rc</strain>
        <tissue evidence="7">Muscle</tissue>
    </source>
</reference>
<dbReference type="CDD" id="cd15734">
    <property type="entry name" value="FYVE_ZFYV1"/>
    <property type="match status" value="2"/>
</dbReference>
<evidence type="ECO:0000313" key="7">
    <source>
        <dbReference type="EMBL" id="KAL1131288.1"/>
    </source>
</evidence>
<keyword evidence="3" id="KW-0862">Zinc</keyword>
<dbReference type="SUPFAM" id="SSF57903">
    <property type="entry name" value="FYVE/PHD zinc finger"/>
    <property type="match status" value="2"/>
</dbReference>
<feature type="domain" description="FYVE-type" evidence="6">
    <location>
        <begin position="610"/>
        <end position="677"/>
    </location>
</feature>
<dbReference type="SMART" id="SM00064">
    <property type="entry name" value="FYVE"/>
    <property type="match status" value="2"/>
</dbReference>